<proteinExistence type="predicted"/>
<dbReference type="Gene3D" id="3.30.300.30">
    <property type="match status" value="1"/>
</dbReference>
<feature type="domain" description="AMP-dependent ligase C-terminal" evidence="6">
    <location>
        <begin position="338"/>
        <end position="434"/>
    </location>
</feature>
<dbReference type="EMBL" id="CP011267">
    <property type="protein sequence ID" value="AKG92171.1"/>
    <property type="molecule type" value="Genomic_DNA"/>
</dbReference>
<dbReference type="RefSeq" id="WP_048094513.1">
    <property type="nucleotide sequence ID" value="NZ_CP011267.1"/>
</dbReference>
<accession>A0A0F7DC39</accession>
<organism evidence="7 8">
    <name type="scientific">Geoglobus ahangari</name>
    <dbReference type="NCBI Taxonomy" id="113653"/>
    <lineage>
        <taxon>Archaea</taxon>
        <taxon>Methanobacteriati</taxon>
        <taxon>Methanobacteriota</taxon>
        <taxon>Archaeoglobi</taxon>
        <taxon>Archaeoglobales</taxon>
        <taxon>Archaeoglobaceae</taxon>
        <taxon>Geoglobus</taxon>
    </lineage>
</organism>
<dbReference type="GO" id="GO:0010124">
    <property type="term" value="P:phenylacetate catabolic process"/>
    <property type="evidence" value="ECO:0007669"/>
    <property type="project" value="InterPro"/>
</dbReference>
<gene>
    <name evidence="7" type="ORF">GAH_00480</name>
</gene>
<dbReference type="GO" id="GO:0000166">
    <property type="term" value="F:nucleotide binding"/>
    <property type="evidence" value="ECO:0007669"/>
    <property type="project" value="UniProtKB-KW"/>
</dbReference>
<dbReference type="GeneID" id="24803061"/>
<keyword evidence="3 7" id="KW-0436">Ligase</keyword>
<keyword evidence="8" id="KW-1185">Reference proteome</keyword>
<dbReference type="FunFam" id="3.40.50.12780:FF:000016">
    <property type="entry name" value="Phenylacetate-coenzyme A ligase"/>
    <property type="match status" value="1"/>
</dbReference>
<dbReference type="Pfam" id="PF00501">
    <property type="entry name" value="AMP-binding"/>
    <property type="match status" value="1"/>
</dbReference>
<evidence type="ECO:0000259" key="6">
    <source>
        <dbReference type="Pfam" id="PF14535"/>
    </source>
</evidence>
<dbReference type="SUPFAM" id="SSF56801">
    <property type="entry name" value="Acetyl-CoA synthetase-like"/>
    <property type="match status" value="1"/>
</dbReference>
<evidence type="ECO:0000313" key="7">
    <source>
        <dbReference type="EMBL" id="AKG92171.1"/>
    </source>
</evidence>
<evidence type="ECO:0000256" key="4">
    <source>
        <dbReference type="ARBA" id="ARBA00022741"/>
    </source>
</evidence>
<dbReference type="InterPro" id="IPR042099">
    <property type="entry name" value="ANL_N_sf"/>
</dbReference>
<dbReference type="EC" id="6.2.1.30" evidence="7"/>
<dbReference type="PROSITE" id="PS00455">
    <property type="entry name" value="AMP_BINDING"/>
    <property type="match status" value="1"/>
</dbReference>
<dbReference type="HOGENOM" id="CLU_035301_1_1_2"/>
<dbReference type="KEGG" id="gah:GAH_00480"/>
<dbReference type="Gene3D" id="3.40.50.12780">
    <property type="entry name" value="N-terminal domain of ligase-like"/>
    <property type="match status" value="1"/>
</dbReference>
<dbReference type="InterPro" id="IPR011880">
    <property type="entry name" value="PA_CoA_ligase"/>
</dbReference>
<dbReference type="GO" id="GO:0047475">
    <property type="term" value="F:phenylacetate-CoA ligase activity"/>
    <property type="evidence" value="ECO:0007669"/>
    <property type="project" value="UniProtKB-EC"/>
</dbReference>
<sequence>MPFGNYWQREEVMPLNQLEELQLKRLRWVVRHAYDNVPFYRRRMRELGVHPDDIRRREDIARLPFTTKEDLRANYPFGLMAVDRSELVRIHMSSGTSGKPKVVAYTERDLENWINMVARCLYMVGVRRGDVFQNMVSYTLFTGGLGFHYAGERIGAMVVPSGTGNTEKQLQYMLDFGTTVIHATPSYALRIKEVAEERGIDPKSLPLRIGCFGAEPWSDNTRKRLEDAFDIKAFDSYGLSEMNGPGVAFECEEQNGLHIWHDHYFVEVVDPETGEPLAEGERGELVLTPLTKEAMPLIRYRTGDVTYIMDYEKCSCGRTHPKIHRILGRVDDMIVVRGINVYPSQIEHVLMNIPEVGDHFQVLITRNGSLDEITVRVEMRDEIFTGELEDFRRIQGKVSKALQTELNIRVNVELVEKGTLERFEGKAKRVIDLREEL</sequence>
<feature type="domain" description="AMP-dependent synthetase/ligase" evidence="5">
    <location>
        <begin position="81"/>
        <end position="287"/>
    </location>
</feature>
<dbReference type="CDD" id="cd05913">
    <property type="entry name" value="PaaK"/>
    <property type="match status" value="1"/>
</dbReference>
<dbReference type="OrthoDB" id="37928at2157"/>
<keyword evidence="4" id="KW-0547">Nucleotide-binding</keyword>
<evidence type="ECO:0000256" key="1">
    <source>
        <dbReference type="ARBA" id="ARBA00005211"/>
    </source>
</evidence>
<protein>
    <submittedName>
        <fullName evidence="7">Phenylacetate-CoA ligase</fullName>
        <ecNumber evidence="7">6.2.1.30</ecNumber>
    </submittedName>
</protein>
<dbReference type="InterPro" id="IPR028154">
    <property type="entry name" value="AMP-dep_Lig_C"/>
</dbReference>
<comment type="subunit">
    <text evidence="2">Monomer.</text>
</comment>
<dbReference type="InParanoid" id="A0A0F7DC39"/>
<reference evidence="7 8" key="1">
    <citation type="submission" date="2015-04" db="EMBL/GenBank/DDBJ databases">
        <title>The complete genome sequence of the hyperthermophilic, obligate iron-reducing archaeon Geoglobus ahangari strain 234T.</title>
        <authorList>
            <person name="Manzella M.P."/>
            <person name="Holmes D.E."/>
            <person name="Rocheleau J.M."/>
            <person name="Chung A."/>
            <person name="Reguera G."/>
            <person name="Kashefi K."/>
        </authorList>
    </citation>
    <scope>NUCLEOTIDE SEQUENCE [LARGE SCALE GENOMIC DNA]</scope>
    <source>
        <strain evidence="7 8">234</strain>
    </source>
</reference>
<evidence type="ECO:0000313" key="8">
    <source>
        <dbReference type="Proteomes" id="UP000034723"/>
    </source>
</evidence>
<evidence type="ECO:0000259" key="5">
    <source>
        <dbReference type="Pfam" id="PF00501"/>
    </source>
</evidence>
<dbReference type="Proteomes" id="UP000034723">
    <property type="component" value="Chromosome"/>
</dbReference>
<evidence type="ECO:0000256" key="3">
    <source>
        <dbReference type="ARBA" id="ARBA00022598"/>
    </source>
</evidence>
<dbReference type="PANTHER" id="PTHR43845:SF1">
    <property type="entry name" value="BLR5969 PROTEIN"/>
    <property type="match status" value="1"/>
</dbReference>
<dbReference type="Pfam" id="PF14535">
    <property type="entry name" value="AMP-binding_C_2"/>
    <property type="match status" value="1"/>
</dbReference>
<comment type="pathway">
    <text evidence="1">Aromatic compound metabolism.</text>
</comment>
<dbReference type="PANTHER" id="PTHR43845">
    <property type="entry name" value="BLR5969 PROTEIN"/>
    <property type="match status" value="1"/>
</dbReference>
<dbReference type="STRING" id="113653.GAH_00480"/>
<dbReference type="InterPro" id="IPR020845">
    <property type="entry name" value="AMP-binding_CS"/>
</dbReference>
<dbReference type="PATRIC" id="fig|113653.22.peg.481"/>
<dbReference type="InterPro" id="IPR000873">
    <property type="entry name" value="AMP-dep_synth/lig_dom"/>
</dbReference>
<name>A0A0F7DC39_9EURY</name>
<dbReference type="AlphaFoldDB" id="A0A0F7DC39"/>
<evidence type="ECO:0000256" key="2">
    <source>
        <dbReference type="ARBA" id="ARBA00011245"/>
    </source>
</evidence>
<dbReference type="InterPro" id="IPR045851">
    <property type="entry name" value="AMP-bd_C_sf"/>
</dbReference>
<dbReference type="PIRSF" id="PIRSF006444">
    <property type="entry name" value="PaaK"/>
    <property type="match status" value="1"/>
</dbReference>